<comment type="caution">
    <text evidence="4">The sequence shown here is derived from an EMBL/GenBank/DDBJ whole genome shotgun (WGS) entry which is preliminary data.</text>
</comment>
<dbReference type="Proteomes" id="UP000799444">
    <property type="component" value="Unassembled WGS sequence"/>
</dbReference>
<name>A0A9P4UW97_9PLEO</name>
<keyword evidence="2" id="KW-0732">Signal</keyword>
<dbReference type="PROSITE" id="PS50280">
    <property type="entry name" value="SET"/>
    <property type="match status" value="1"/>
</dbReference>
<evidence type="ECO:0000259" key="3">
    <source>
        <dbReference type="PROSITE" id="PS50280"/>
    </source>
</evidence>
<reference evidence="4" key="1">
    <citation type="journal article" date="2020" name="Stud. Mycol.">
        <title>101 Dothideomycetes genomes: a test case for predicting lifestyles and emergence of pathogens.</title>
        <authorList>
            <person name="Haridas S."/>
            <person name="Albert R."/>
            <person name="Binder M."/>
            <person name="Bloem J."/>
            <person name="Labutti K."/>
            <person name="Salamov A."/>
            <person name="Andreopoulos B."/>
            <person name="Baker S."/>
            <person name="Barry K."/>
            <person name="Bills G."/>
            <person name="Bluhm B."/>
            <person name="Cannon C."/>
            <person name="Castanera R."/>
            <person name="Culley D."/>
            <person name="Daum C."/>
            <person name="Ezra D."/>
            <person name="Gonzalez J."/>
            <person name="Henrissat B."/>
            <person name="Kuo A."/>
            <person name="Liang C."/>
            <person name="Lipzen A."/>
            <person name="Lutzoni F."/>
            <person name="Magnuson J."/>
            <person name="Mondo S."/>
            <person name="Nolan M."/>
            <person name="Ohm R."/>
            <person name="Pangilinan J."/>
            <person name="Park H.-J."/>
            <person name="Ramirez L."/>
            <person name="Alfaro M."/>
            <person name="Sun H."/>
            <person name="Tritt A."/>
            <person name="Yoshinaga Y."/>
            <person name="Zwiers L.-H."/>
            <person name="Turgeon B."/>
            <person name="Goodwin S."/>
            <person name="Spatafora J."/>
            <person name="Crous P."/>
            <person name="Grigoriev I."/>
        </authorList>
    </citation>
    <scope>NUCLEOTIDE SEQUENCE</scope>
    <source>
        <strain evidence="4">CBS 125425</strain>
    </source>
</reference>
<feature type="region of interest" description="Disordered" evidence="1">
    <location>
        <begin position="432"/>
        <end position="453"/>
    </location>
</feature>
<dbReference type="SUPFAM" id="SSF82199">
    <property type="entry name" value="SET domain"/>
    <property type="match status" value="1"/>
</dbReference>
<dbReference type="AlphaFoldDB" id="A0A9P4UW97"/>
<dbReference type="InterPro" id="IPR001214">
    <property type="entry name" value="SET_dom"/>
</dbReference>
<evidence type="ECO:0000313" key="5">
    <source>
        <dbReference type="Proteomes" id="UP000799444"/>
    </source>
</evidence>
<gene>
    <name evidence="4" type="ORF">EJ04DRAFT_556353</name>
</gene>
<dbReference type="EMBL" id="ML996257">
    <property type="protein sequence ID" value="KAF2729074.1"/>
    <property type="molecule type" value="Genomic_DNA"/>
</dbReference>
<protein>
    <submittedName>
        <fullName evidence="4">SET domain-containing protein</fullName>
    </submittedName>
</protein>
<feature type="domain" description="SET" evidence="3">
    <location>
        <begin position="123"/>
        <end position="281"/>
    </location>
</feature>
<dbReference type="OrthoDB" id="438641at2759"/>
<dbReference type="CDD" id="cd20071">
    <property type="entry name" value="SET_SMYD"/>
    <property type="match status" value="1"/>
</dbReference>
<sequence>MGLLSQSAFAFFAAARLRTAWAALGVVAFDKLLQGNSQQTVFSQNDIPDPWSHEPSCFRSTSIATAGKQFCIYTANTTGPTGVSIITTPEAAQTIEELQFLDDNPLDNFLTHQQAQELFTKDPPYEVRKVEGKGLGVFATRKILKYETVMIDQASVVEDMEIEKAFSAQEARTMLAQAVNQLRRPQIVRAMSSDHGGHDSSDTEDDDDDGEGKLETDIMLTNAYGSEVTGRKFRNLFPLISRINHACSPNSYVLFSRAGISMAIKTYRDIEAGEELSVSYLTLGQTFAHRTHALRRWGFTCTCSLCTLPSTAKAESDLRRSLIAQSDSKILEMWNADKYSDAIGLAIEGIQMIKDEGLEHFLTDQYALLAKLWMLAGERKKAEAWARKSWDMLAGMGYLGNEDEQEMWDMETFLERVGSGAMKAVNRVPASLRDGGGSKEGLGVDERLVEVQK</sequence>
<evidence type="ECO:0000256" key="2">
    <source>
        <dbReference type="SAM" id="SignalP"/>
    </source>
</evidence>
<dbReference type="PANTHER" id="PTHR47332">
    <property type="entry name" value="SET DOMAIN-CONTAINING PROTEIN 5"/>
    <property type="match status" value="1"/>
</dbReference>
<organism evidence="4 5">
    <name type="scientific">Polyplosphaeria fusca</name>
    <dbReference type="NCBI Taxonomy" id="682080"/>
    <lineage>
        <taxon>Eukaryota</taxon>
        <taxon>Fungi</taxon>
        <taxon>Dikarya</taxon>
        <taxon>Ascomycota</taxon>
        <taxon>Pezizomycotina</taxon>
        <taxon>Dothideomycetes</taxon>
        <taxon>Pleosporomycetidae</taxon>
        <taxon>Pleosporales</taxon>
        <taxon>Tetraplosphaeriaceae</taxon>
        <taxon>Polyplosphaeria</taxon>
    </lineage>
</organism>
<evidence type="ECO:0000256" key="1">
    <source>
        <dbReference type="SAM" id="MobiDB-lite"/>
    </source>
</evidence>
<accession>A0A9P4UW97</accession>
<feature type="signal peptide" evidence="2">
    <location>
        <begin position="1"/>
        <end position="22"/>
    </location>
</feature>
<dbReference type="SMART" id="SM00317">
    <property type="entry name" value="SET"/>
    <property type="match status" value="1"/>
</dbReference>
<feature type="chain" id="PRO_5040153840" evidence="2">
    <location>
        <begin position="23"/>
        <end position="453"/>
    </location>
</feature>
<dbReference type="InterPro" id="IPR053185">
    <property type="entry name" value="SET_domain_protein"/>
</dbReference>
<proteinExistence type="predicted"/>
<dbReference type="PANTHER" id="PTHR47332:SF2">
    <property type="entry name" value="SET-6"/>
    <property type="match status" value="1"/>
</dbReference>
<dbReference type="InterPro" id="IPR046341">
    <property type="entry name" value="SET_dom_sf"/>
</dbReference>
<evidence type="ECO:0000313" key="4">
    <source>
        <dbReference type="EMBL" id="KAF2729074.1"/>
    </source>
</evidence>
<feature type="compositionally biased region" description="Basic and acidic residues" evidence="1">
    <location>
        <begin position="442"/>
        <end position="453"/>
    </location>
</feature>
<dbReference type="Pfam" id="PF00856">
    <property type="entry name" value="SET"/>
    <property type="match status" value="1"/>
</dbReference>
<feature type="region of interest" description="Disordered" evidence="1">
    <location>
        <begin position="190"/>
        <end position="213"/>
    </location>
</feature>
<keyword evidence="5" id="KW-1185">Reference proteome</keyword>
<dbReference type="Gene3D" id="2.170.270.10">
    <property type="entry name" value="SET domain"/>
    <property type="match status" value="1"/>
</dbReference>